<comment type="caution">
    <text evidence="1">The sequence shown here is derived from an EMBL/GenBank/DDBJ whole genome shotgun (WGS) entry which is preliminary data.</text>
</comment>
<dbReference type="Proteomes" id="UP000823388">
    <property type="component" value="Chromosome 2N"/>
</dbReference>
<dbReference type="PANTHER" id="PTHR33377">
    <property type="entry name" value="OS10G0134700 PROTEIN-RELATED"/>
    <property type="match status" value="1"/>
</dbReference>
<accession>A0A8T0VA90</accession>
<dbReference type="InterPro" id="IPR027417">
    <property type="entry name" value="P-loop_NTPase"/>
</dbReference>
<gene>
    <name evidence="1" type="ORF">PVAP13_2NG000800</name>
</gene>
<keyword evidence="2" id="KW-1185">Reference proteome</keyword>
<evidence type="ECO:0000313" key="1">
    <source>
        <dbReference type="EMBL" id="KAG2631267.1"/>
    </source>
</evidence>
<dbReference type="EMBL" id="CM029040">
    <property type="protein sequence ID" value="KAG2631267.1"/>
    <property type="molecule type" value="Genomic_DNA"/>
</dbReference>
<sequence>MDSILSAVLGQLASRSINFFIRKSCKPKAQDVEDSLQRSLLWAQQLEMLRDAMYQASYMHDTFRYQSHGEEDAKDQAVSYSFSLSKVNYLQGIGSSNRKTLIFEQLQDTLDNLKCTILDMKELSVLMTSYPRLYRQPYSMHLLLGNCMFGRQMEVELVLNFLLHTQPHGAEELDVLPVVVRDRFSKIMFLTDHDFKDKKLTNLGERCLMKYENSMVNKDGRLLIVVEVAGDINQSEWKRLYAASKQCLTSGSKIIITSRSDKITKLGTTRAITLKYMSDEAYCYFFKTLTFGSTDPTMHPRMAYLAMEIARTSKGSFFGATSTACLLRDNFDIPFWCKFLVFARGFIKWHVSTFGDHPGDALDQNRPTHLGRMVRTSEEIVVYHQYECSSQKEVPKVNLGSVMYGTLNPSGSIESLGWRSPIPPYYNYIYTCEVRDLKTTSAKRKRT</sequence>
<proteinExistence type="predicted"/>
<evidence type="ECO:0000313" key="2">
    <source>
        <dbReference type="Proteomes" id="UP000823388"/>
    </source>
</evidence>
<dbReference type="PANTHER" id="PTHR33377:SF23">
    <property type="entry name" value="NB-ARC DOMAIN-CONTAINING PROTEIN"/>
    <property type="match status" value="1"/>
</dbReference>
<name>A0A8T0VA90_PANVG</name>
<evidence type="ECO:0008006" key="3">
    <source>
        <dbReference type="Google" id="ProtNLM"/>
    </source>
</evidence>
<protein>
    <recommendedName>
        <fullName evidence="3">NB-ARC domain-containing protein</fullName>
    </recommendedName>
</protein>
<reference evidence="1 2" key="1">
    <citation type="submission" date="2020-05" db="EMBL/GenBank/DDBJ databases">
        <title>WGS assembly of Panicum virgatum.</title>
        <authorList>
            <person name="Lovell J.T."/>
            <person name="Jenkins J."/>
            <person name="Shu S."/>
            <person name="Juenger T.E."/>
            <person name="Schmutz J."/>
        </authorList>
    </citation>
    <scope>NUCLEOTIDE SEQUENCE [LARGE SCALE GENOMIC DNA]</scope>
    <source>
        <strain evidence="2">cv. AP13</strain>
    </source>
</reference>
<dbReference type="AlphaFoldDB" id="A0A8T0VA90"/>
<organism evidence="1 2">
    <name type="scientific">Panicum virgatum</name>
    <name type="common">Blackwell switchgrass</name>
    <dbReference type="NCBI Taxonomy" id="38727"/>
    <lineage>
        <taxon>Eukaryota</taxon>
        <taxon>Viridiplantae</taxon>
        <taxon>Streptophyta</taxon>
        <taxon>Embryophyta</taxon>
        <taxon>Tracheophyta</taxon>
        <taxon>Spermatophyta</taxon>
        <taxon>Magnoliopsida</taxon>
        <taxon>Liliopsida</taxon>
        <taxon>Poales</taxon>
        <taxon>Poaceae</taxon>
        <taxon>PACMAD clade</taxon>
        <taxon>Panicoideae</taxon>
        <taxon>Panicodae</taxon>
        <taxon>Paniceae</taxon>
        <taxon>Panicinae</taxon>
        <taxon>Panicum</taxon>
        <taxon>Panicum sect. Hiantes</taxon>
    </lineage>
</organism>
<dbReference type="SUPFAM" id="SSF52540">
    <property type="entry name" value="P-loop containing nucleoside triphosphate hydrolases"/>
    <property type="match status" value="1"/>
</dbReference>